<dbReference type="RefSeq" id="WP_048598861.1">
    <property type="nucleotide sequence ID" value="NZ_JAZETU010000004.1"/>
</dbReference>
<evidence type="ECO:0000313" key="3">
    <source>
        <dbReference type="EMBL" id="CRK75434.1"/>
    </source>
</evidence>
<evidence type="ECO:0000256" key="1">
    <source>
        <dbReference type="SAM" id="MobiDB-lite"/>
    </source>
</evidence>
<dbReference type="Pfam" id="PF13717">
    <property type="entry name" value="Zn_ribbon_4"/>
    <property type="match status" value="1"/>
</dbReference>
<dbReference type="InterPro" id="IPR011723">
    <property type="entry name" value="Znf/thioredoxin_put"/>
</dbReference>
<reference evidence="3 4" key="1">
    <citation type="submission" date="2015-04" db="EMBL/GenBank/DDBJ databases">
        <authorList>
            <person name="Syromyatnikov M.Y."/>
            <person name="Popov V.N."/>
        </authorList>
    </citation>
    <scope>NUCLEOTIDE SEQUENCE [LARGE SCALE GENOMIC DNA]</scope>
    <source>
        <strain evidence="3 4">CECT 5292</strain>
    </source>
</reference>
<accession>A0A0U1NL41</accession>
<organism evidence="3 4">
    <name type="scientific">Nereida ignava</name>
    <dbReference type="NCBI Taxonomy" id="282199"/>
    <lineage>
        <taxon>Bacteria</taxon>
        <taxon>Pseudomonadati</taxon>
        <taxon>Pseudomonadota</taxon>
        <taxon>Alphaproteobacteria</taxon>
        <taxon>Rhodobacterales</taxon>
        <taxon>Roseobacteraceae</taxon>
        <taxon>Nereida</taxon>
    </lineage>
</organism>
<evidence type="ECO:0000313" key="4">
    <source>
        <dbReference type="Proteomes" id="UP000048949"/>
    </source>
</evidence>
<dbReference type="AlphaFoldDB" id="A0A0U1NL41"/>
<keyword evidence="4" id="KW-1185">Reference proteome</keyword>
<feature type="region of interest" description="Disordered" evidence="1">
    <location>
        <begin position="140"/>
        <end position="162"/>
    </location>
</feature>
<feature type="domain" description="Zinc finger/thioredoxin putative" evidence="2">
    <location>
        <begin position="39"/>
        <end position="74"/>
    </location>
</feature>
<evidence type="ECO:0000259" key="2">
    <source>
        <dbReference type="Pfam" id="PF13717"/>
    </source>
</evidence>
<proteinExistence type="predicted"/>
<name>A0A0U1NL41_9RHOB</name>
<dbReference type="EMBL" id="CVQV01000006">
    <property type="protein sequence ID" value="CRK75434.1"/>
    <property type="molecule type" value="Genomic_DNA"/>
</dbReference>
<dbReference type="STRING" id="282199.GCA_001049735_01480"/>
<sequence length="333" mass="36015">MFQSQRLCFDCLIDIVAYLWTISDEGQAIRLLNGKVSKMRLICPNCDATYEVPDDVIPDEGRDVQCSSCNVTWFQAPAKAAADGTLDDTLTASMAETVLDDIASESVEDPTPWVRGQQADGGPRSTMTPEVENILRQEAEFDKKQRAAPTSPLETQTELGLEDSAAQITTRESQESSAVDRLSRLRGIEAEEIAAVTNAPKAPSSAPRRELLPDIEEINSTLSTNQAASAQDTTLQERADRKQFRTGFFGMLSITAAALALYVYAPQAKDALPQVAQPVDGYVTFVDMARSKLDEGLSTFSQTANSWMEKATVSVNGAAARDTPALPAEPDAG</sequence>
<gene>
    <name evidence="3" type="ORF">NIG5292_01481</name>
</gene>
<protein>
    <submittedName>
        <fullName evidence="3">Family finger-like domain protein</fullName>
    </submittedName>
</protein>
<dbReference type="Proteomes" id="UP000048949">
    <property type="component" value="Unassembled WGS sequence"/>
</dbReference>
<dbReference type="NCBIfam" id="TIGR02098">
    <property type="entry name" value="MJ0042_CXXC"/>
    <property type="match status" value="1"/>
</dbReference>